<dbReference type="EMBL" id="BLXT01005274">
    <property type="protein sequence ID" value="GFO21705.1"/>
    <property type="molecule type" value="Genomic_DNA"/>
</dbReference>
<dbReference type="Proteomes" id="UP000735302">
    <property type="component" value="Unassembled WGS sequence"/>
</dbReference>
<reference evidence="1 2" key="1">
    <citation type="journal article" date="2021" name="Elife">
        <title>Chloroplast acquisition without the gene transfer in kleptoplastic sea slugs, Plakobranchus ocellatus.</title>
        <authorList>
            <person name="Maeda T."/>
            <person name="Takahashi S."/>
            <person name="Yoshida T."/>
            <person name="Shimamura S."/>
            <person name="Takaki Y."/>
            <person name="Nagai Y."/>
            <person name="Toyoda A."/>
            <person name="Suzuki Y."/>
            <person name="Arimoto A."/>
            <person name="Ishii H."/>
            <person name="Satoh N."/>
            <person name="Nishiyama T."/>
            <person name="Hasebe M."/>
            <person name="Maruyama T."/>
            <person name="Minagawa J."/>
            <person name="Obokata J."/>
            <person name="Shigenobu S."/>
        </authorList>
    </citation>
    <scope>NUCLEOTIDE SEQUENCE [LARGE SCALE GENOMIC DNA]</scope>
</reference>
<name>A0AAV4BRH7_9GAST</name>
<comment type="caution">
    <text evidence="1">The sequence shown here is derived from an EMBL/GenBank/DDBJ whole genome shotgun (WGS) entry which is preliminary data.</text>
</comment>
<organism evidence="1 2">
    <name type="scientific">Plakobranchus ocellatus</name>
    <dbReference type="NCBI Taxonomy" id="259542"/>
    <lineage>
        <taxon>Eukaryota</taxon>
        <taxon>Metazoa</taxon>
        <taxon>Spiralia</taxon>
        <taxon>Lophotrochozoa</taxon>
        <taxon>Mollusca</taxon>
        <taxon>Gastropoda</taxon>
        <taxon>Heterobranchia</taxon>
        <taxon>Euthyneura</taxon>
        <taxon>Panpulmonata</taxon>
        <taxon>Sacoglossa</taxon>
        <taxon>Placobranchoidea</taxon>
        <taxon>Plakobranchidae</taxon>
        <taxon>Plakobranchus</taxon>
    </lineage>
</organism>
<sequence>MLQLASGKALPVVKNCAALGDPERTRDLRVPILQRGKGGREVNMMRDTRYESVVVRKGLVGESQFTGKSCLCISIENTTLLSKKAGLPEDALPVW</sequence>
<gene>
    <name evidence="1" type="ORF">PoB_004821000</name>
</gene>
<accession>A0AAV4BRH7</accession>
<evidence type="ECO:0000313" key="2">
    <source>
        <dbReference type="Proteomes" id="UP000735302"/>
    </source>
</evidence>
<keyword evidence="2" id="KW-1185">Reference proteome</keyword>
<evidence type="ECO:0000313" key="1">
    <source>
        <dbReference type="EMBL" id="GFO21705.1"/>
    </source>
</evidence>
<protein>
    <submittedName>
        <fullName evidence="1">Uncharacterized protein</fullName>
    </submittedName>
</protein>
<proteinExistence type="predicted"/>
<dbReference type="AlphaFoldDB" id="A0AAV4BRH7"/>